<proteinExistence type="predicted"/>
<organism evidence="1 2">
    <name type="scientific">Blyttiomyces helicus</name>
    <dbReference type="NCBI Taxonomy" id="388810"/>
    <lineage>
        <taxon>Eukaryota</taxon>
        <taxon>Fungi</taxon>
        <taxon>Fungi incertae sedis</taxon>
        <taxon>Chytridiomycota</taxon>
        <taxon>Chytridiomycota incertae sedis</taxon>
        <taxon>Chytridiomycetes</taxon>
        <taxon>Chytridiomycetes incertae sedis</taxon>
        <taxon>Blyttiomyces</taxon>
    </lineage>
</organism>
<reference evidence="2" key="1">
    <citation type="journal article" date="2018" name="Nat. Microbiol.">
        <title>Leveraging single-cell genomics to expand the fungal tree of life.</title>
        <authorList>
            <person name="Ahrendt S.R."/>
            <person name="Quandt C.A."/>
            <person name="Ciobanu D."/>
            <person name="Clum A."/>
            <person name="Salamov A."/>
            <person name="Andreopoulos B."/>
            <person name="Cheng J.F."/>
            <person name="Woyke T."/>
            <person name="Pelin A."/>
            <person name="Henrissat B."/>
            <person name="Reynolds N.K."/>
            <person name="Benny G.L."/>
            <person name="Smith M.E."/>
            <person name="James T.Y."/>
            <person name="Grigoriev I.V."/>
        </authorList>
    </citation>
    <scope>NUCLEOTIDE SEQUENCE [LARGE SCALE GENOMIC DNA]</scope>
</reference>
<sequence>MQLRRDSPQHGVRDLAARGIVRARHNYHRQRDLVRPVRRHHERTAGLLCGAGFGYRVFLRGDMVRQQRPGEVTIVGATRTRTYGARVVRANYVRTWPVLGHTKGSGAPESRDRGQLSTESVVVGQFRQTRELEQPVFKRLLLALSAVLKIKDISDGWSDVLFQTCLRRAKECQRVCSGFLLSKTIVNIQNHESLSPRSLQQATSPPSILWIQGVNRNRTTSIVWARYQFDPQGGGNWGGGGK</sequence>
<evidence type="ECO:0000313" key="1">
    <source>
        <dbReference type="EMBL" id="RKO87793.1"/>
    </source>
</evidence>
<evidence type="ECO:0000313" key="2">
    <source>
        <dbReference type="Proteomes" id="UP000269721"/>
    </source>
</evidence>
<accession>A0A4P9W8K7</accession>
<dbReference type="AlphaFoldDB" id="A0A4P9W8K7"/>
<name>A0A4P9W8K7_9FUNG</name>
<keyword evidence="2" id="KW-1185">Reference proteome</keyword>
<dbReference type="EMBL" id="KZ997156">
    <property type="protein sequence ID" value="RKO87793.1"/>
    <property type="molecule type" value="Genomic_DNA"/>
</dbReference>
<protein>
    <submittedName>
        <fullName evidence="1">Uncharacterized protein</fullName>
    </submittedName>
</protein>
<dbReference type="Proteomes" id="UP000269721">
    <property type="component" value="Unassembled WGS sequence"/>
</dbReference>
<gene>
    <name evidence="1" type="ORF">BDK51DRAFT_26319</name>
</gene>